<dbReference type="AlphaFoldDB" id="A0A843XLS5"/>
<sequence>MSATCHALGGLANVDSGKATASYVVFLVLASFSAWSRREDVARSRRNVGSWSFFAFFAKVRKSRRLLAPLLVRSRTVAELAVAHHRHGAHPIPSPTYLKPGVSATSAFPINPAMDSTLKDGPSPLLIFEESADSELCASDAAMLSSGAEEEEEEDDDDDAESCNCEAYGSAHRGFDSYVDDGSGRSGGEEDAGEDGPPVSWWAWLAQNAACGTEEAGRGEEEEVGSVKPVAGMEDRLFWETCLAYGNKPYHSSRGRGLDLCKMRVVRGRCALEATYTCSSYQVFILEANEMPSTFPQRLSCWVLDSEVGEMPFNIFPKGGLSTLNLEAIEMPLTFSYRVSYRVLSPQVGEVPFNISS</sequence>
<gene>
    <name evidence="2" type="ORF">Taro_053157</name>
</gene>
<reference evidence="2" key="1">
    <citation type="submission" date="2017-07" db="EMBL/GenBank/DDBJ databases">
        <title>Taro Niue Genome Assembly and Annotation.</title>
        <authorList>
            <person name="Atibalentja N."/>
            <person name="Keating K."/>
            <person name="Fields C.J."/>
        </authorList>
    </citation>
    <scope>NUCLEOTIDE SEQUENCE</scope>
    <source>
        <strain evidence="2">Niue_2</strain>
        <tissue evidence="2">Leaf</tissue>
    </source>
</reference>
<evidence type="ECO:0000313" key="2">
    <source>
        <dbReference type="EMBL" id="MQM20143.1"/>
    </source>
</evidence>
<evidence type="ECO:0000256" key="1">
    <source>
        <dbReference type="SAM" id="MobiDB-lite"/>
    </source>
</evidence>
<organism evidence="2 3">
    <name type="scientific">Colocasia esculenta</name>
    <name type="common">Wild taro</name>
    <name type="synonym">Arum esculentum</name>
    <dbReference type="NCBI Taxonomy" id="4460"/>
    <lineage>
        <taxon>Eukaryota</taxon>
        <taxon>Viridiplantae</taxon>
        <taxon>Streptophyta</taxon>
        <taxon>Embryophyta</taxon>
        <taxon>Tracheophyta</taxon>
        <taxon>Spermatophyta</taxon>
        <taxon>Magnoliopsida</taxon>
        <taxon>Liliopsida</taxon>
        <taxon>Araceae</taxon>
        <taxon>Aroideae</taxon>
        <taxon>Colocasieae</taxon>
        <taxon>Colocasia</taxon>
    </lineage>
</organism>
<evidence type="ECO:0000313" key="3">
    <source>
        <dbReference type="Proteomes" id="UP000652761"/>
    </source>
</evidence>
<comment type="caution">
    <text evidence="2">The sequence shown here is derived from an EMBL/GenBank/DDBJ whole genome shotgun (WGS) entry which is preliminary data.</text>
</comment>
<feature type="compositionally biased region" description="Acidic residues" evidence="1">
    <location>
        <begin position="148"/>
        <end position="161"/>
    </location>
</feature>
<protein>
    <submittedName>
        <fullName evidence="2">Uncharacterized protein</fullName>
    </submittedName>
</protein>
<proteinExistence type="predicted"/>
<dbReference type="PANTHER" id="PTHR35726">
    <property type="entry name" value="GLUTAMIC ACID-RICH PROTEIN-LIKE"/>
    <property type="match status" value="1"/>
</dbReference>
<dbReference type="EMBL" id="NMUH01009525">
    <property type="protein sequence ID" value="MQM20143.1"/>
    <property type="molecule type" value="Genomic_DNA"/>
</dbReference>
<name>A0A843XLS5_COLES</name>
<dbReference type="PANTHER" id="PTHR35726:SF4">
    <property type="entry name" value="GLUTAMIC ACID-RICH PROTEIN-LIKE"/>
    <property type="match status" value="1"/>
</dbReference>
<dbReference type="Proteomes" id="UP000652761">
    <property type="component" value="Unassembled WGS sequence"/>
</dbReference>
<accession>A0A843XLS5</accession>
<feature type="region of interest" description="Disordered" evidence="1">
    <location>
        <begin position="143"/>
        <end position="199"/>
    </location>
</feature>
<keyword evidence="3" id="KW-1185">Reference proteome</keyword>